<evidence type="ECO:0000313" key="3">
    <source>
        <dbReference type="Proteomes" id="UP000029492"/>
    </source>
</evidence>
<proteinExistence type="predicted"/>
<gene>
    <name evidence="2" type="ORF">MOC_3749</name>
</gene>
<accession>A0A089QA97</accession>
<feature type="region of interest" description="Disordered" evidence="1">
    <location>
        <begin position="38"/>
        <end position="67"/>
    </location>
</feature>
<dbReference type="EMBL" id="CP003811">
    <property type="protein sequence ID" value="AIQ91504.1"/>
    <property type="molecule type" value="Genomic_DNA"/>
</dbReference>
<feature type="compositionally biased region" description="Basic and acidic residues" evidence="1">
    <location>
        <begin position="55"/>
        <end position="67"/>
    </location>
</feature>
<protein>
    <submittedName>
        <fullName evidence="2">Protein of unassigned function</fullName>
    </submittedName>
</protein>
<evidence type="ECO:0000256" key="1">
    <source>
        <dbReference type="SAM" id="MobiDB-lite"/>
    </source>
</evidence>
<evidence type="ECO:0000313" key="2">
    <source>
        <dbReference type="EMBL" id="AIQ91504.1"/>
    </source>
</evidence>
<sequence length="67" mass="7119">MPTPQRSRNRGVWLGLAAASPAFRNGGLQAARFDRTGAASAGLAPLQPTNVRGKARGDDPRMRDSPF</sequence>
<dbReference type="HOGENOM" id="CLU_2807545_0_0_5"/>
<reference evidence="2 3" key="1">
    <citation type="journal article" date="2014" name="PLoS ONE">
        <title>Genome Information of Methylobacterium oryzae, a Plant-Probiotic Methylotroph in the Phyllosphere.</title>
        <authorList>
            <person name="Kwak M.J."/>
            <person name="Jeong H."/>
            <person name="Madhaiyan M."/>
            <person name="Lee Y."/>
            <person name="Sa T.M."/>
            <person name="Oh T.K."/>
            <person name="Kim J.F."/>
        </authorList>
    </citation>
    <scope>NUCLEOTIDE SEQUENCE [LARGE SCALE GENOMIC DNA]</scope>
    <source>
        <strain evidence="2 3">CBMB20</strain>
    </source>
</reference>
<dbReference type="Proteomes" id="UP000029492">
    <property type="component" value="Chromosome"/>
</dbReference>
<keyword evidence="3" id="KW-1185">Reference proteome</keyword>
<dbReference type="KEGG" id="mor:MOC_3749"/>
<name>A0A089QA97_9HYPH</name>
<dbReference type="AlphaFoldDB" id="A0A089QA97"/>
<organism evidence="2 3">
    <name type="scientific">Methylobacterium oryzae CBMB20</name>
    <dbReference type="NCBI Taxonomy" id="693986"/>
    <lineage>
        <taxon>Bacteria</taxon>
        <taxon>Pseudomonadati</taxon>
        <taxon>Pseudomonadota</taxon>
        <taxon>Alphaproteobacteria</taxon>
        <taxon>Hyphomicrobiales</taxon>
        <taxon>Methylobacteriaceae</taxon>
        <taxon>Methylobacterium</taxon>
    </lineage>
</organism>